<dbReference type="InterPro" id="IPR023213">
    <property type="entry name" value="CAT-like_dom_sf"/>
</dbReference>
<name>A0A9W8GNP1_9FUNG</name>
<dbReference type="Proteomes" id="UP001140011">
    <property type="component" value="Unassembled WGS sequence"/>
</dbReference>
<dbReference type="Gene3D" id="3.30.559.10">
    <property type="entry name" value="Chloramphenicol acetyltransferase-like domain"/>
    <property type="match status" value="1"/>
</dbReference>
<evidence type="ECO:0000313" key="1">
    <source>
        <dbReference type="EMBL" id="KAJ2748952.1"/>
    </source>
</evidence>
<comment type="caution">
    <text evidence="1">The sequence shown here is derived from an EMBL/GenBank/DDBJ whole genome shotgun (WGS) entry which is preliminary data.</text>
</comment>
<protein>
    <submittedName>
        <fullName evidence="1">Uncharacterized protein</fullName>
    </submittedName>
</protein>
<accession>A0A9W8GNP1</accession>
<gene>
    <name evidence="1" type="ORF">GGI19_005897</name>
</gene>
<organism evidence="1 2">
    <name type="scientific">Coemansia pectinata</name>
    <dbReference type="NCBI Taxonomy" id="1052879"/>
    <lineage>
        <taxon>Eukaryota</taxon>
        <taxon>Fungi</taxon>
        <taxon>Fungi incertae sedis</taxon>
        <taxon>Zoopagomycota</taxon>
        <taxon>Kickxellomycotina</taxon>
        <taxon>Kickxellomycetes</taxon>
        <taxon>Kickxellales</taxon>
        <taxon>Kickxellaceae</taxon>
        <taxon>Coemansia</taxon>
    </lineage>
</organism>
<sequence length="183" mass="20408">DRMFSTEIVIDMPPPLVGLSTAKYTENAVFAGCLTNTFENVTGGISARSLALVARRVRQLVSHVDAPYIAQLLGMLNSDPLHFTCPLAQDITRMPGVVSNRSRFEFYNGDFGSGIPAWVDPIEIPFPLYEAIIPVHPSTGGYRIHITMSKRAIANILRNMHWMITVDLIYSTVVVWVNCREEL</sequence>
<evidence type="ECO:0000313" key="2">
    <source>
        <dbReference type="Proteomes" id="UP001140011"/>
    </source>
</evidence>
<dbReference type="OrthoDB" id="1862401at2759"/>
<dbReference type="AlphaFoldDB" id="A0A9W8GNP1"/>
<dbReference type="EMBL" id="JANBUH010000921">
    <property type="protein sequence ID" value="KAJ2748952.1"/>
    <property type="molecule type" value="Genomic_DNA"/>
</dbReference>
<proteinExistence type="predicted"/>
<keyword evidence="2" id="KW-1185">Reference proteome</keyword>
<feature type="non-terminal residue" evidence="1">
    <location>
        <position position="1"/>
    </location>
</feature>
<reference evidence="1" key="1">
    <citation type="submission" date="2022-07" db="EMBL/GenBank/DDBJ databases">
        <title>Phylogenomic reconstructions and comparative analyses of Kickxellomycotina fungi.</title>
        <authorList>
            <person name="Reynolds N.K."/>
            <person name="Stajich J.E."/>
            <person name="Barry K."/>
            <person name="Grigoriev I.V."/>
            <person name="Crous P."/>
            <person name="Smith M.E."/>
        </authorList>
    </citation>
    <scope>NUCLEOTIDE SEQUENCE</scope>
    <source>
        <strain evidence="1">BCRC 34297</strain>
    </source>
</reference>